<evidence type="ECO:0008006" key="4">
    <source>
        <dbReference type="Google" id="ProtNLM"/>
    </source>
</evidence>
<keyword evidence="1" id="KW-0812">Transmembrane</keyword>
<name>A0ABQ4KNZ3_9BACI</name>
<keyword evidence="1" id="KW-0472">Membrane</keyword>
<keyword evidence="3" id="KW-1185">Reference proteome</keyword>
<evidence type="ECO:0000256" key="1">
    <source>
        <dbReference type="SAM" id="Phobius"/>
    </source>
</evidence>
<evidence type="ECO:0000313" key="2">
    <source>
        <dbReference type="EMBL" id="GIN59659.1"/>
    </source>
</evidence>
<organism evidence="2 3">
    <name type="scientific">Lederbergia ruris</name>
    <dbReference type="NCBI Taxonomy" id="217495"/>
    <lineage>
        <taxon>Bacteria</taxon>
        <taxon>Bacillati</taxon>
        <taxon>Bacillota</taxon>
        <taxon>Bacilli</taxon>
        <taxon>Bacillales</taxon>
        <taxon>Bacillaceae</taxon>
        <taxon>Lederbergia</taxon>
    </lineage>
</organism>
<comment type="caution">
    <text evidence="2">The sequence shown here is derived from an EMBL/GenBank/DDBJ whole genome shotgun (WGS) entry which is preliminary data.</text>
</comment>
<feature type="transmembrane region" description="Helical" evidence="1">
    <location>
        <begin position="7"/>
        <end position="36"/>
    </location>
</feature>
<feature type="transmembrane region" description="Helical" evidence="1">
    <location>
        <begin position="51"/>
        <end position="82"/>
    </location>
</feature>
<dbReference type="Proteomes" id="UP000679950">
    <property type="component" value="Unassembled WGS sequence"/>
</dbReference>
<reference evidence="2 3" key="1">
    <citation type="submission" date="2021-03" db="EMBL/GenBank/DDBJ databases">
        <title>Antimicrobial resistance genes in bacteria isolated from Japanese honey, and their potential for conferring macrolide and lincosamide resistance in the American foulbrood pathogen Paenibacillus larvae.</title>
        <authorList>
            <person name="Okamoto M."/>
            <person name="Kumagai M."/>
            <person name="Kanamori H."/>
            <person name="Takamatsu D."/>
        </authorList>
    </citation>
    <scope>NUCLEOTIDE SEQUENCE [LARGE SCALE GENOMIC DNA]</scope>
    <source>
        <strain evidence="2 3">J8TS2</strain>
    </source>
</reference>
<proteinExistence type="predicted"/>
<sequence length="121" mass="13416">MKKFCILLLGIILAIIALTNLGSMIGFAICLLIVYYSLKQFLKTESTGQKILWGIIGLIGLSGLLGNLPALVGIAAICILYVGYKHWKKEKAEDTNPEDDPFTNFESQWNELEKNLKNKGV</sequence>
<gene>
    <name evidence="2" type="primary">yvqI</name>
    <name evidence="2" type="ORF">J8TS2_39780</name>
</gene>
<protein>
    <recommendedName>
        <fullName evidence="4">Flagellar basal body rod protein</fullName>
    </recommendedName>
</protein>
<keyword evidence="1" id="KW-1133">Transmembrane helix</keyword>
<evidence type="ECO:0000313" key="3">
    <source>
        <dbReference type="Proteomes" id="UP000679950"/>
    </source>
</evidence>
<dbReference type="RefSeq" id="WP_158323194.1">
    <property type="nucleotide sequence ID" value="NZ_BORB01000054.1"/>
</dbReference>
<dbReference type="EMBL" id="BORB01000054">
    <property type="protein sequence ID" value="GIN59659.1"/>
    <property type="molecule type" value="Genomic_DNA"/>
</dbReference>
<accession>A0ABQ4KNZ3</accession>